<feature type="compositionally biased region" description="Low complexity" evidence="2">
    <location>
        <begin position="430"/>
        <end position="466"/>
    </location>
</feature>
<feature type="compositionally biased region" description="Low complexity" evidence="2">
    <location>
        <begin position="296"/>
        <end position="311"/>
    </location>
</feature>
<sequence length="1188" mass="138686">MNSIDQQSSDKKSPLNNFKLSKSFLSLNKQSTSKYKRHDFCKDENQQIFQAKKDFKIRQKPNLNKNNRFSSLPPANQNQQSGRNIQCEQKIQEKFNVISDENQEQNKQQTLENVSRKIKINQNVEQQNKQSLQDLQINNKEDCEIQQKNNKEQQSDIQERIQKLISKDLSKNNLIILKKKNENQELNQQKENLTFKFVHNKEKNILQQTQTSKEKINNKNRSISNNSNNVQKSLNLQHISKNEQNICQNTQVQTQKASNQHQNTLLQDDNQIQKNLIPKLPSLSISKLKKNRIIIKKPQLQKQKQNKSNQNNKKKDNNINEKIISSDLNSNTMAFSENFNNFNTNPSQLLEPLQSTHNSNFNTQVQQQQTQGLYQISEKQLNQFISTNSNYNKSQLNNNTKQSQLTKNSNYKQINRSTVIQSYKPYKQQNSNNFNLNFNRTRFNNNTNNQDKENISTNNQNNNANNIDFSGIFGTKSTQHKKSQNKKQQQQKSQKTLNFQKLEPYKNKENSNNNSNNINNYDKINNEKKQQQSHINDKNNSKENNNVNIDKIINSQDDFFKESNSEGIHQNQIYSHIYNKKSFKEDSLNSIFKQDNSNDYYIPKKLRNSNNQNSKEGEEAMSQSSNNNLFKRIKQRFNDKMEEEPQTSNNKNNQKSRKNNFLNINNKIQNQSEIKIQNSDYPKISENKIKNKKRKKKDSGTDEEYTIEGIQSEDDEVEEEKKDLFDENFIINNNNNNKILGKKQAQQRKRSVSSSKSNTSFITTTSSDDNEEEDDDDMIDPTAPKILKSYKIYVDICSPDGEDSSSPFVKILKNFGAKIRQKLTKTCTLMVWKDGDLNTYNQAKQLNIPIVQTLWVDEMYESNTIKDYKNHFVKELTQLQLKELHDIAEFQDINYEHDYDILNLSQELRDNNNEIQQNINHTENNNQGQEDSKKKKVQTSIASFFTSQRNSQTQIQQQSQQNKDKQEEKDKNNQNNDEYTNKITNENFQLPQSQYTNKIGNQSYVEYLQQDNFKIAKASQPRDLLKGGILVVEEKISANLPCSLFQVLGRPIVNKNWIDSCYDEGKFSAYEEIKLNKNSISKNLLIGKKYYVYVEGESGNKITVKKGKLATKNELDIKKNQEILIENLGGKTVKNTENFKSADIILFQKQQTVPNEIPQHIKCIKIQWIYDMVYANALVNDSLYSLRS</sequence>
<feature type="compositionally biased region" description="Acidic residues" evidence="2">
    <location>
        <begin position="701"/>
        <end position="718"/>
    </location>
</feature>
<name>A0A0V0R0F1_PSEPJ</name>
<dbReference type="OrthoDB" id="2384350at2759"/>
<feature type="domain" description="BRCT" evidence="3">
    <location>
        <begin position="782"/>
        <end position="873"/>
    </location>
</feature>
<feature type="compositionally biased region" description="Basic and acidic residues" evidence="2">
    <location>
        <begin position="528"/>
        <end position="541"/>
    </location>
</feature>
<keyword evidence="1" id="KW-0175">Coiled coil</keyword>
<dbReference type="EMBL" id="LDAU01000080">
    <property type="protein sequence ID" value="KRX07786.1"/>
    <property type="molecule type" value="Genomic_DNA"/>
</dbReference>
<comment type="caution">
    <text evidence="4">The sequence shown here is derived from an EMBL/GenBank/DDBJ whole genome shotgun (WGS) entry which is preliminary data.</text>
</comment>
<evidence type="ECO:0000256" key="1">
    <source>
        <dbReference type="SAM" id="Coils"/>
    </source>
</evidence>
<evidence type="ECO:0000313" key="5">
    <source>
        <dbReference type="Proteomes" id="UP000054937"/>
    </source>
</evidence>
<feature type="compositionally biased region" description="Polar residues" evidence="2">
    <location>
        <begin position="981"/>
        <end position="992"/>
    </location>
</feature>
<feature type="compositionally biased region" description="Basic and acidic residues" evidence="2">
    <location>
        <begin position="962"/>
        <end position="972"/>
    </location>
</feature>
<organism evidence="4 5">
    <name type="scientific">Pseudocohnilembus persalinus</name>
    <name type="common">Ciliate</name>
    <dbReference type="NCBI Taxonomy" id="266149"/>
    <lineage>
        <taxon>Eukaryota</taxon>
        <taxon>Sar</taxon>
        <taxon>Alveolata</taxon>
        <taxon>Ciliophora</taxon>
        <taxon>Intramacronucleata</taxon>
        <taxon>Oligohymenophorea</taxon>
        <taxon>Scuticociliatia</taxon>
        <taxon>Philasterida</taxon>
        <taxon>Pseudocohnilembidae</taxon>
        <taxon>Pseudocohnilembus</taxon>
    </lineage>
</organism>
<feature type="domain" description="BRCT" evidence="3">
    <location>
        <begin position="1124"/>
        <end position="1186"/>
    </location>
</feature>
<feature type="compositionally biased region" description="Low complexity" evidence="2">
    <location>
        <begin position="510"/>
        <end position="522"/>
    </location>
</feature>
<dbReference type="InParanoid" id="A0A0V0R0F1"/>
<feature type="compositionally biased region" description="Low complexity" evidence="2">
    <location>
        <begin position="752"/>
        <end position="767"/>
    </location>
</feature>
<dbReference type="InterPro" id="IPR001357">
    <property type="entry name" value="BRCT_dom"/>
</dbReference>
<evidence type="ECO:0000256" key="2">
    <source>
        <dbReference type="SAM" id="MobiDB-lite"/>
    </source>
</evidence>
<feature type="region of interest" description="Disordered" evidence="2">
    <location>
        <begin position="601"/>
        <end position="629"/>
    </location>
</feature>
<dbReference type="InterPro" id="IPR036420">
    <property type="entry name" value="BRCT_dom_sf"/>
</dbReference>
<feature type="compositionally biased region" description="Low complexity" evidence="2">
    <location>
        <begin position="947"/>
        <end position="961"/>
    </location>
</feature>
<protein>
    <submittedName>
        <fullName evidence="4">BRCT domain</fullName>
    </submittedName>
</protein>
<feature type="compositionally biased region" description="Low complexity" evidence="2">
    <location>
        <begin position="390"/>
        <end position="401"/>
    </location>
</feature>
<dbReference type="CDD" id="cd17716">
    <property type="entry name" value="BRCT_microcephalin_rpt1"/>
    <property type="match status" value="1"/>
</dbReference>
<proteinExistence type="predicted"/>
<feature type="region of interest" description="Disordered" evidence="2">
    <location>
        <begin position="296"/>
        <end position="321"/>
    </location>
</feature>
<evidence type="ECO:0000259" key="3">
    <source>
        <dbReference type="PROSITE" id="PS50172"/>
    </source>
</evidence>
<feature type="region of interest" description="Disordered" evidence="2">
    <location>
        <begin position="53"/>
        <end position="83"/>
    </location>
</feature>
<feature type="region of interest" description="Disordered" evidence="2">
    <location>
        <begin position="639"/>
        <end position="658"/>
    </location>
</feature>
<dbReference type="Gene3D" id="3.40.50.10190">
    <property type="entry name" value="BRCT domain"/>
    <property type="match status" value="1"/>
</dbReference>
<feature type="region of interest" description="Disordered" evidence="2">
    <location>
        <begin position="390"/>
        <end position="522"/>
    </location>
</feature>
<feature type="region of interest" description="Disordered" evidence="2">
    <location>
        <begin position="528"/>
        <end position="547"/>
    </location>
</feature>
<feature type="compositionally biased region" description="Low complexity" evidence="2">
    <location>
        <begin position="648"/>
        <end position="658"/>
    </location>
</feature>
<feature type="compositionally biased region" description="Acidic residues" evidence="2">
    <location>
        <begin position="768"/>
        <end position="778"/>
    </location>
</feature>
<dbReference type="Proteomes" id="UP000054937">
    <property type="component" value="Unassembled WGS sequence"/>
</dbReference>
<feature type="coiled-coil region" evidence="1">
    <location>
        <begin position="176"/>
        <end position="226"/>
    </location>
</feature>
<dbReference type="PROSITE" id="PS50172">
    <property type="entry name" value="BRCT"/>
    <property type="match status" value="2"/>
</dbReference>
<dbReference type="SMART" id="SM00292">
    <property type="entry name" value="BRCT"/>
    <property type="match status" value="1"/>
</dbReference>
<accession>A0A0V0R0F1</accession>
<feature type="region of interest" description="Disordered" evidence="2">
    <location>
        <begin position="738"/>
        <end position="778"/>
    </location>
</feature>
<feature type="compositionally biased region" description="Polar residues" evidence="2">
    <location>
        <begin position="61"/>
        <end position="83"/>
    </location>
</feature>
<evidence type="ECO:0000313" key="4">
    <source>
        <dbReference type="EMBL" id="KRX07786.1"/>
    </source>
</evidence>
<gene>
    <name evidence="4" type="ORF">PPERSA_07536</name>
</gene>
<feature type="compositionally biased region" description="Low complexity" evidence="2">
    <location>
        <begin position="486"/>
        <end position="496"/>
    </location>
</feature>
<feature type="region of interest" description="Disordered" evidence="2">
    <location>
        <begin position="946"/>
        <end position="992"/>
    </location>
</feature>
<feature type="region of interest" description="Disordered" evidence="2">
    <location>
        <begin position="685"/>
        <end position="721"/>
    </location>
</feature>
<dbReference type="AlphaFoldDB" id="A0A0V0R0F1"/>
<keyword evidence="5" id="KW-1185">Reference proteome</keyword>
<dbReference type="Pfam" id="PF12738">
    <property type="entry name" value="PTCB-BRCT"/>
    <property type="match status" value="1"/>
</dbReference>
<feature type="compositionally biased region" description="Polar residues" evidence="2">
    <location>
        <begin position="402"/>
        <end position="421"/>
    </location>
</feature>
<dbReference type="SUPFAM" id="SSF52113">
    <property type="entry name" value="BRCT domain"/>
    <property type="match status" value="1"/>
</dbReference>
<reference evidence="4 5" key="1">
    <citation type="journal article" date="2015" name="Sci. Rep.">
        <title>Genome of the facultative scuticociliatosis pathogen Pseudocohnilembus persalinus provides insight into its virulence through horizontal gene transfer.</title>
        <authorList>
            <person name="Xiong J."/>
            <person name="Wang G."/>
            <person name="Cheng J."/>
            <person name="Tian M."/>
            <person name="Pan X."/>
            <person name="Warren A."/>
            <person name="Jiang C."/>
            <person name="Yuan D."/>
            <person name="Miao W."/>
        </authorList>
    </citation>
    <scope>NUCLEOTIDE SEQUENCE [LARGE SCALE GENOMIC DNA]</scope>
    <source>
        <strain evidence="4">36N120E</strain>
    </source>
</reference>